<keyword evidence="2" id="KW-0547">Nucleotide-binding</keyword>
<evidence type="ECO:0000313" key="6">
    <source>
        <dbReference type="EMBL" id="EJW94601.1"/>
    </source>
</evidence>
<keyword evidence="1" id="KW-0808">Transferase</keyword>
<dbReference type="InterPro" id="IPR006204">
    <property type="entry name" value="GHMP_kinase_N_dom"/>
</dbReference>
<feature type="non-terminal residue" evidence="6">
    <location>
        <position position="127"/>
    </location>
</feature>
<name>J9FI95_9ZZZZ</name>
<dbReference type="GO" id="GO:0050515">
    <property type="term" value="F:4-(cytidine 5'-diphospho)-2-C-methyl-D-erythritol kinase activity"/>
    <property type="evidence" value="ECO:0007669"/>
    <property type="project" value="TreeGrafter"/>
</dbReference>
<proteinExistence type="predicted"/>
<sequence length="127" mass="13462">MKDLCVKAYNLLSLDFDLPAVKIFLEKKSPVGAGLGGGSADAAYMIKALNSLCGLSLDNDAMASYAARLGSDCAFFIYDRPMFASGRGEILEDIELPIEVVSGNMENVADGNDGCPSDGKYLLKVIV</sequence>
<dbReference type="InterPro" id="IPR014721">
    <property type="entry name" value="Ribsml_uS5_D2-typ_fold_subgr"/>
</dbReference>
<protein>
    <submittedName>
        <fullName evidence="6">4-diphosphocytidyl-2-C-methyl-D-erythritol kinase</fullName>
    </submittedName>
</protein>
<keyword evidence="3 6" id="KW-0418">Kinase</keyword>
<dbReference type="GO" id="GO:0005524">
    <property type="term" value="F:ATP binding"/>
    <property type="evidence" value="ECO:0007669"/>
    <property type="project" value="UniProtKB-KW"/>
</dbReference>
<keyword evidence="4" id="KW-0067">ATP-binding</keyword>
<dbReference type="SUPFAM" id="SSF54211">
    <property type="entry name" value="Ribosomal protein S5 domain 2-like"/>
    <property type="match status" value="1"/>
</dbReference>
<evidence type="ECO:0000259" key="5">
    <source>
        <dbReference type="Pfam" id="PF00288"/>
    </source>
</evidence>
<dbReference type="AlphaFoldDB" id="J9FI95"/>
<dbReference type="PANTHER" id="PTHR43527">
    <property type="entry name" value="4-DIPHOSPHOCYTIDYL-2-C-METHYL-D-ERYTHRITOL KINASE, CHLOROPLASTIC"/>
    <property type="match status" value="1"/>
</dbReference>
<evidence type="ECO:0000256" key="2">
    <source>
        <dbReference type="ARBA" id="ARBA00022741"/>
    </source>
</evidence>
<comment type="caution">
    <text evidence="6">The sequence shown here is derived from an EMBL/GenBank/DDBJ whole genome shotgun (WGS) entry which is preliminary data.</text>
</comment>
<organism evidence="6">
    <name type="scientific">gut metagenome</name>
    <dbReference type="NCBI Taxonomy" id="749906"/>
    <lineage>
        <taxon>unclassified sequences</taxon>
        <taxon>metagenomes</taxon>
        <taxon>organismal metagenomes</taxon>
    </lineage>
</organism>
<dbReference type="PANTHER" id="PTHR43527:SF2">
    <property type="entry name" value="4-DIPHOSPHOCYTIDYL-2-C-METHYL-D-ERYTHRITOL KINASE, CHLOROPLASTIC"/>
    <property type="match status" value="1"/>
</dbReference>
<evidence type="ECO:0000256" key="1">
    <source>
        <dbReference type="ARBA" id="ARBA00022679"/>
    </source>
</evidence>
<reference evidence="6" key="1">
    <citation type="journal article" date="2012" name="PLoS ONE">
        <title>Gene sets for utilization of primary and secondary nutrition supplies in the distal gut of endangered iberian lynx.</title>
        <authorList>
            <person name="Alcaide M."/>
            <person name="Messina E."/>
            <person name="Richter M."/>
            <person name="Bargiela R."/>
            <person name="Peplies J."/>
            <person name="Huws S.A."/>
            <person name="Newbold C.J."/>
            <person name="Golyshin P.N."/>
            <person name="Simon M.A."/>
            <person name="Lopez G."/>
            <person name="Yakimov M.M."/>
            <person name="Ferrer M."/>
        </authorList>
    </citation>
    <scope>NUCLEOTIDE SEQUENCE</scope>
</reference>
<dbReference type="EMBL" id="AMCI01006283">
    <property type="protein sequence ID" value="EJW94601.1"/>
    <property type="molecule type" value="Genomic_DNA"/>
</dbReference>
<dbReference type="InterPro" id="IPR020568">
    <property type="entry name" value="Ribosomal_Su5_D2-typ_SF"/>
</dbReference>
<gene>
    <name evidence="6" type="ORF">EVA_17292</name>
</gene>
<accession>J9FI95</accession>
<dbReference type="Gene3D" id="3.30.230.10">
    <property type="match status" value="1"/>
</dbReference>
<feature type="domain" description="GHMP kinase N-terminal" evidence="5">
    <location>
        <begin position="4"/>
        <end position="78"/>
    </location>
</feature>
<dbReference type="Pfam" id="PF00288">
    <property type="entry name" value="GHMP_kinases_N"/>
    <property type="match status" value="1"/>
</dbReference>
<evidence type="ECO:0000256" key="4">
    <source>
        <dbReference type="ARBA" id="ARBA00022840"/>
    </source>
</evidence>
<evidence type="ECO:0000256" key="3">
    <source>
        <dbReference type="ARBA" id="ARBA00022777"/>
    </source>
</evidence>